<evidence type="ECO:0000259" key="2">
    <source>
        <dbReference type="PROSITE" id="PS50110"/>
    </source>
</evidence>
<proteinExistence type="predicted"/>
<sequence length="225" mass="26778">MNILICDDNTAFAMQLEKDISEYFHNPHMKINVVTDHFDQIEGTYDVIFMDIELNDKNGIEIAKYHKDKHNCLVIFTSNHESLVFNTFQVEPFQFIRKNHYDYDKNIVFKQLKEKLLTLYISITLKDSKRSLQIPIQDIHSIVSIGHDLVVHTPKEDYMTTGTLKDFCNDYINTTLVQIQKNMIINLQYVEDYNRNIILYNNENLSVGRIYKNNFLHHYKEYKKL</sequence>
<dbReference type="InterPro" id="IPR007492">
    <property type="entry name" value="LytTR_DNA-bd_dom"/>
</dbReference>
<reference evidence="4 7" key="1">
    <citation type="submission" date="2021-06" db="EMBL/GenBank/DDBJ databases">
        <title>Collection of gut derived symbiotic bacterial strains cultured from healthy donors.</title>
        <authorList>
            <person name="Lin H."/>
            <person name="Littmann E."/>
            <person name="Pamer E.G."/>
        </authorList>
    </citation>
    <scope>NUCLEOTIDE SEQUENCE</scope>
    <source>
        <strain evidence="5 7">MSK.21.70</strain>
        <strain evidence="4">MSK.21.82</strain>
    </source>
</reference>
<feature type="domain" description="HTH LytTR-type" evidence="3">
    <location>
        <begin position="123"/>
        <end position="191"/>
    </location>
</feature>
<organism evidence="4 6">
    <name type="scientific">Catenibacterium mitsuokai</name>
    <dbReference type="NCBI Taxonomy" id="100886"/>
    <lineage>
        <taxon>Bacteria</taxon>
        <taxon>Bacillati</taxon>
        <taxon>Bacillota</taxon>
        <taxon>Erysipelotrichia</taxon>
        <taxon>Erysipelotrichales</taxon>
        <taxon>Coprobacillaceae</taxon>
        <taxon>Catenibacterium</taxon>
    </lineage>
</organism>
<keyword evidence="1" id="KW-0597">Phosphoprotein</keyword>
<dbReference type="Proteomes" id="UP001197492">
    <property type="component" value="Unassembled WGS sequence"/>
</dbReference>
<dbReference type="GO" id="GO:0000156">
    <property type="term" value="F:phosphorelay response regulator activity"/>
    <property type="evidence" value="ECO:0007669"/>
    <property type="project" value="InterPro"/>
</dbReference>
<name>A0AAW4N3K1_9FIRM</name>
<keyword evidence="7" id="KW-1185">Reference proteome</keyword>
<gene>
    <name evidence="4" type="ORF">KSV97_11260</name>
    <name evidence="5" type="ORF">KSW06_11305</name>
</gene>
<dbReference type="PANTHER" id="PTHR37299">
    <property type="entry name" value="TRANSCRIPTIONAL REGULATOR-RELATED"/>
    <property type="match status" value="1"/>
</dbReference>
<evidence type="ECO:0000313" key="5">
    <source>
        <dbReference type="EMBL" id="MBV3393813.1"/>
    </source>
</evidence>
<dbReference type="Pfam" id="PF04397">
    <property type="entry name" value="LytTR"/>
    <property type="match status" value="1"/>
</dbReference>
<evidence type="ECO:0000313" key="7">
    <source>
        <dbReference type="Proteomes" id="UP001197492"/>
    </source>
</evidence>
<evidence type="ECO:0000313" key="4">
    <source>
        <dbReference type="EMBL" id="MBV3383773.1"/>
    </source>
</evidence>
<dbReference type="EMBL" id="JAHOEF010000137">
    <property type="protein sequence ID" value="MBV3383773.1"/>
    <property type="molecule type" value="Genomic_DNA"/>
</dbReference>
<evidence type="ECO:0000313" key="6">
    <source>
        <dbReference type="Proteomes" id="UP001196408"/>
    </source>
</evidence>
<dbReference type="PROSITE" id="PS50930">
    <property type="entry name" value="HTH_LYTTR"/>
    <property type="match status" value="1"/>
</dbReference>
<accession>A0AAW4N3K1</accession>
<feature type="domain" description="Response regulatory" evidence="2">
    <location>
        <begin position="2"/>
        <end position="113"/>
    </location>
</feature>
<dbReference type="AlphaFoldDB" id="A0AAW4N3K1"/>
<dbReference type="Proteomes" id="UP001196408">
    <property type="component" value="Unassembled WGS sequence"/>
</dbReference>
<evidence type="ECO:0000259" key="3">
    <source>
        <dbReference type="PROSITE" id="PS50930"/>
    </source>
</evidence>
<comment type="caution">
    <text evidence="4">The sequence shown here is derived from an EMBL/GenBank/DDBJ whole genome shotgun (WGS) entry which is preliminary data.</text>
</comment>
<protein>
    <submittedName>
        <fullName evidence="4">LytTR family DNA-binding domain-containing protein</fullName>
    </submittedName>
</protein>
<dbReference type="InterPro" id="IPR001789">
    <property type="entry name" value="Sig_transdc_resp-reg_receiver"/>
</dbReference>
<dbReference type="PANTHER" id="PTHR37299:SF1">
    <property type="entry name" value="STAGE 0 SPORULATION PROTEIN A HOMOLOG"/>
    <property type="match status" value="1"/>
</dbReference>
<dbReference type="InterPro" id="IPR046947">
    <property type="entry name" value="LytR-like"/>
</dbReference>
<dbReference type="PROSITE" id="PS50110">
    <property type="entry name" value="RESPONSE_REGULATORY"/>
    <property type="match status" value="1"/>
</dbReference>
<evidence type="ECO:0000256" key="1">
    <source>
        <dbReference type="PROSITE-ProRule" id="PRU00169"/>
    </source>
</evidence>
<keyword evidence="4" id="KW-0238">DNA-binding</keyword>
<dbReference type="RefSeq" id="WP_217748399.1">
    <property type="nucleotide sequence ID" value="NZ_JAHOEB010000138.1"/>
</dbReference>
<dbReference type="SMART" id="SM00850">
    <property type="entry name" value="LytTR"/>
    <property type="match status" value="1"/>
</dbReference>
<dbReference type="EMBL" id="JAHOEL010000140">
    <property type="protein sequence ID" value="MBV3393813.1"/>
    <property type="molecule type" value="Genomic_DNA"/>
</dbReference>
<feature type="modified residue" description="4-aspartylphosphate" evidence="1">
    <location>
        <position position="51"/>
    </location>
</feature>
<dbReference type="GO" id="GO:0003677">
    <property type="term" value="F:DNA binding"/>
    <property type="evidence" value="ECO:0007669"/>
    <property type="project" value="UniProtKB-KW"/>
</dbReference>